<dbReference type="EMBL" id="JAUCGR010000001">
    <property type="protein sequence ID" value="MDM7830752.1"/>
    <property type="molecule type" value="Genomic_DNA"/>
</dbReference>
<reference evidence="2 3" key="1">
    <citation type="submission" date="2023-06" db="EMBL/GenBank/DDBJ databases">
        <title>Cellulomonas sp. MW9 Whole genome sequence.</title>
        <authorList>
            <person name="Park S."/>
        </authorList>
    </citation>
    <scope>NUCLEOTIDE SEQUENCE [LARGE SCALE GENOMIC DNA]</scope>
    <source>
        <strain evidence="2 3">MW9</strain>
    </source>
</reference>
<feature type="domain" description="Transcription regulator PadR N-terminal" evidence="1">
    <location>
        <begin position="13"/>
        <end position="88"/>
    </location>
</feature>
<accession>A0ABT7S6T1</accession>
<dbReference type="InterPro" id="IPR036388">
    <property type="entry name" value="WH-like_DNA-bd_sf"/>
</dbReference>
<evidence type="ECO:0000313" key="2">
    <source>
        <dbReference type="EMBL" id="MDM7830752.1"/>
    </source>
</evidence>
<dbReference type="Pfam" id="PF03551">
    <property type="entry name" value="PadR"/>
    <property type="match status" value="1"/>
</dbReference>
<dbReference type="Proteomes" id="UP001321453">
    <property type="component" value="Unassembled WGS sequence"/>
</dbReference>
<comment type="caution">
    <text evidence="2">The sequence shown here is derived from an EMBL/GenBank/DDBJ whole genome shotgun (WGS) entry which is preliminary data.</text>
</comment>
<dbReference type="RefSeq" id="WP_289445912.1">
    <property type="nucleotide sequence ID" value="NZ_JAUCGR010000001.1"/>
</dbReference>
<gene>
    <name evidence="2" type="ORF">QRT05_05365</name>
</gene>
<dbReference type="SUPFAM" id="SSF46785">
    <property type="entry name" value="Winged helix' DNA-binding domain"/>
    <property type="match status" value="1"/>
</dbReference>
<evidence type="ECO:0000313" key="3">
    <source>
        <dbReference type="Proteomes" id="UP001321453"/>
    </source>
</evidence>
<dbReference type="PANTHER" id="PTHR33169">
    <property type="entry name" value="PADR-FAMILY TRANSCRIPTIONAL REGULATOR"/>
    <property type="match status" value="1"/>
</dbReference>
<dbReference type="PANTHER" id="PTHR33169:SF27">
    <property type="entry name" value="TRANSCRIPTIONAL REGULATOR PADR FAMILY PROTEIN"/>
    <property type="match status" value="1"/>
</dbReference>
<dbReference type="InterPro" id="IPR036390">
    <property type="entry name" value="WH_DNA-bd_sf"/>
</dbReference>
<protein>
    <submittedName>
        <fullName evidence="2">PadR family transcriptional regulator</fullName>
    </submittedName>
</protein>
<dbReference type="Gene3D" id="1.10.10.10">
    <property type="entry name" value="Winged helix-like DNA-binding domain superfamily/Winged helix DNA-binding domain"/>
    <property type="match status" value="1"/>
</dbReference>
<proteinExistence type="predicted"/>
<dbReference type="InterPro" id="IPR005149">
    <property type="entry name" value="Tscrpt_reg_PadR_N"/>
</dbReference>
<evidence type="ECO:0000259" key="1">
    <source>
        <dbReference type="Pfam" id="PF03551"/>
    </source>
</evidence>
<dbReference type="InterPro" id="IPR052509">
    <property type="entry name" value="Metal_resp_DNA-bind_regulator"/>
</dbReference>
<organism evidence="2 3">
    <name type="scientific">Cellulomonas edaphi</name>
    <dbReference type="NCBI Taxonomy" id="3053468"/>
    <lineage>
        <taxon>Bacteria</taxon>
        <taxon>Bacillati</taxon>
        <taxon>Actinomycetota</taxon>
        <taxon>Actinomycetes</taxon>
        <taxon>Micrococcales</taxon>
        <taxon>Cellulomonadaceae</taxon>
        <taxon>Cellulomonas</taxon>
    </lineage>
</organism>
<sequence>MAAGDLSAVAVLVLGLLHEQPMHPYQAYQALVERGDNRLVRVNPGAVYHGVERLERDGLVEVVGTEREGRRPERTTYRLTGAGREAFAVRLRSLLGDDHPAYPLFAVGLAEAHELPAATVVQELRRRREREDARRAALQARHTEALSHGLPRRYALDVERDIALLVAEVAWLDSTIAELDPDALDWSAPFPSDYKARARAAGFLSSPTDTKDVP</sequence>
<keyword evidence="3" id="KW-1185">Reference proteome</keyword>
<name>A0ABT7S6T1_9CELL</name>